<feature type="transmembrane region" description="Helical" evidence="1">
    <location>
        <begin position="62"/>
        <end position="82"/>
    </location>
</feature>
<reference evidence="2" key="1">
    <citation type="submission" date="2020-10" db="EMBL/GenBank/DDBJ databases">
        <authorList>
            <person name="Gilroy R."/>
        </authorList>
    </citation>
    <scope>NUCLEOTIDE SEQUENCE</scope>
    <source>
        <strain evidence="2">10192</strain>
    </source>
</reference>
<name>A0A9D9DMW9_9BACT</name>
<dbReference type="EMBL" id="JADIND010000062">
    <property type="protein sequence ID" value="MBO8430301.1"/>
    <property type="molecule type" value="Genomic_DNA"/>
</dbReference>
<keyword evidence="1" id="KW-0472">Membrane</keyword>
<comment type="caution">
    <text evidence="2">The sequence shown here is derived from an EMBL/GenBank/DDBJ whole genome shotgun (WGS) entry which is preliminary data.</text>
</comment>
<sequence>MINVIYDCRPTVGLKRPDGTQTISYFDDKGIQRVSISSPEKIETLINNREERGKKLRRSMNNWFLIPSLIGIATGLLLARKSSDGVEIFAACGITGIFSGILGSSISAYRLNKRFMKEYMQDVKNLEINSENNKIDVNV</sequence>
<dbReference type="Proteomes" id="UP000823632">
    <property type="component" value="Unassembled WGS sequence"/>
</dbReference>
<evidence type="ECO:0000256" key="1">
    <source>
        <dbReference type="SAM" id="Phobius"/>
    </source>
</evidence>
<organism evidence="2 3">
    <name type="scientific">Candidatus Scatousia excrementipullorum</name>
    <dbReference type="NCBI Taxonomy" id="2840936"/>
    <lineage>
        <taxon>Bacteria</taxon>
        <taxon>Candidatus Scatousia</taxon>
    </lineage>
</organism>
<keyword evidence="1" id="KW-0812">Transmembrane</keyword>
<evidence type="ECO:0000313" key="3">
    <source>
        <dbReference type="Proteomes" id="UP000823632"/>
    </source>
</evidence>
<accession>A0A9D9DMW9</accession>
<protein>
    <submittedName>
        <fullName evidence="2">Uncharacterized protein</fullName>
    </submittedName>
</protein>
<feature type="transmembrane region" description="Helical" evidence="1">
    <location>
        <begin position="88"/>
        <end position="111"/>
    </location>
</feature>
<reference evidence="2" key="2">
    <citation type="journal article" date="2021" name="PeerJ">
        <title>Extensive microbial diversity within the chicken gut microbiome revealed by metagenomics and culture.</title>
        <authorList>
            <person name="Gilroy R."/>
            <person name="Ravi A."/>
            <person name="Getino M."/>
            <person name="Pursley I."/>
            <person name="Horton D.L."/>
            <person name="Alikhan N.F."/>
            <person name="Baker D."/>
            <person name="Gharbi K."/>
            <person name="Hall N."/>
            <person name="Watson M."/>
            <person name="Adriaenssens E.M."/>
            <person name="Foster-Nyarko E."/>
            <person name="Jarju S."/>
            <person name="Secka A."/>
            <person name="Antonio M."/>
            <person name="Oren A."/>
            <person name="Chaudhuri R.R."/>
            <person name="La Ragione R."/>
            <person name="Hildebrand F."/>
            <person name="Pallen M.J."/>
        </authorList>
    </citation>
    <scope>NUCLEOTIDE SEQUENCE</scope>
    <source>
        <strain evidence="2">10192</strain>
    </source>
</reference>
<keyword evidence="1" id="KW-1133">Transmembrane helix</keyword>
<gene>
    <name evidence="2" type="ORF">IAC76_02830</name>
</gene>
<dbReference type="AlphaFoldDB" id="A0A9D9DMW9"/>
<proteinExistence type="predicted"/>
<evidence type="ECO:0000313" key="2">
    <source>
        <dbReference type="EMBL" id="MBO8430301.1"/>
    </source>
</evidence>